<dbReference type="GO" id="GO:0046873">
    <property type="term" value="F:metal ion transmembrane transporter activity"/>
    <property type="evidence" value="ECO:0007669"/>
    <property type="project" value="InterPro"/>
</dbReference>
<dbReference type="Proteomes" id="UP000549394">
    <property type="component" value="Unassembled WGS sequence"/>
</dbReference>
<protein>
    <submittedName>
        <fullName evidence="8">DgyrCDS8534</fullName>
    </submittedName>
</protein>
<feature type="transmembrane region" description="Helical" evidence="7">
    <location>
        <begin position="6"/>
        <end position="28"/>
    </location>
</feature>
<evidence type="ECO:0000256" key="2">
    <source>
        <dbReference type="ARBA" id="ARBA00004394"/>
    </source>
</evidence>
<feature type="transmembrane region" description="Helical" evidence="7">
    <location>
        <begin position="323"/>
        <end position="339"/>
    </location>
</feature>
<feature type="transmembrane region" description="Helical" evidence="7">
    <location>
        <begin position="35"/>
        <end position="55"/>
    </location>
</feature>
<dbReference type="EMBL" id="CAJFCJ010000011">
    <property type="protein sequence ID" value="CAD5119953.1"/>
    <property type="molecule type" value="Genomic_DNA"/>
</dbReference>
<feature type="transmembrane region" description="Helical" evidence="7">
    <location>
        <begin position="271"/>
        <end position="292"/>
    </location>
</feature>
<comment type="subcellular location">
    <subcellularLocation>
        <location evidence="1">Endomembrane system</location>
        <topology evidence="1">Multi-pass membrane protein</topology>
    </subcellularLocation>
    <subcellularLocation>
        <location evidence="2">Golgi apparatus membrane</location>
    </subcellularLocation>
</comment>
<evidence type="ECO:0000256" key="1">
    <source>
        <dbReference type="ARBA" id="ARBA00004127"/>
    </source>
</evidence>
<reference evidence="8 9" key="1">
    <citation type="submission" date="2020-08" db="EMBL/GenBank/DDBJ databases">
        <authorList>
            <person name="Hejnol A."/>
        </authorList>
    </citation>
    <scope>NUCLEOTIDE SEQUENCE [LARGE SCALE GENOMIC DNA]</scope>
</reference>
<keyword evidence="4 7" id="KW-1133">Transmembrane helix</keyword>
<dbReference type="OrthoDB" id="19859at2759"/>
<evidence type="ECO:0000256" key="3">
    <source>
        <dbReference type="ARBA" id="ARBA00022692"/>
    </source>
</evidence>
<feature type="transmembrane region" description="Helical" evidence="7">
    <location>
        <begin position="206"/>
        <end position="227"/>
    </location>
</feature>
<dbReference type="GO" id="GO:0006829">
    <property type="term" value="P:zinc ion transport"/>
    <property type="evidence" value="ECO:0007669"/>
    <property type="project" value="InterPro"/>
</dbReference>
<dbReference type="InterPro" id="IPR045891">
    <property type="entry name" value="ZIP9"/>
</dbReference>
<gene>
    <name evidence="8" type="ORF">DGYR_LOCUS8126</name>
</gene>
<feature type="transmembrane region" description="Helical" evidence="7">
    <location>
        <begin position="110"/>
        <end position="128"/>
    </location>
</feature>
<dbReference type="Pfam" id="PF02535">
    <property type="entry name" value="Zip"/>
    <property type="match status" value="2"/>
</dbReference>
<evidence type="ECO:0000256" key="6">
    <source>
        <dbReference type="ARBA" id="ARBA00023136"/>
    </source>
</evidence>
<keyword evidence="3 7" id="KW-0812">Transmembrane</keyword>
<dbReference type="GO" id="GO:0000139">
    <property type="term" value="C:Golgi membrane"/>
    <property type="evidence" value="ECO:0007669"/>
    <property type="project" value="UniProtKB-SubCell"/>
</dbReference>
<organism evidence="8 9">
    <name type="scientific">Dimorphilus gyrociliatus</name>
    <dbReference type="NCBI Taxonomy" id="2664684"/>
    <lineage>
        <taxon>Eukaryota</taxon>
        <taxon>Metazoa</taxon>
        <taxon>Spiralia</taxon>
        <taxon>Lophotrochozoa</taxon>
        <taxon>Annelida</taxon>
        <taxon>Polychaeta</taxon>
        <taxon>Polychaeta incertae sedis</taxon>
        <taxon>Dinophilidae</taxon>
        <taxon>Dimorphilus</taxon>
    </lineage>
</organism>
<comment type="caution">
    <text evidence="8">The sequence shown here is derived from an EMBL/GenBank/DDBJ whole genome shotgun (WGS) entry which is preliminary data.</text>
</comment>
<sequence length="342" mass="36875">MDDIATLLLFSTAMLVGCYFSGSIPLAITMSEEKLKLVSTMGAGLLVGTALAVIIPEGVHSLYSASHPHTHRRLSRSLLTVAEIERPSQNEMKINAINHQSEHIHAGTEMHTFIGIALVLGFVFMLIIDQLGGKHTHVQSIDATETSHHNRNKITATLGLVVHAAADGIALGAAATTSETHVEIIVFAAIMLHKARKYYSYIYTNFLNQIILTLQAPAAFGLTSFLLHEGFDRSRIKKHLAIFSAAAPIAAVLTFFGLAQGSKEALSDINATGIAMLFSAGTFLYVSTVHVLPELVSSSPTRSVKADGTIIIQESKTFTRTQLILMVIGALLPVILSLNHHH</sequence>
<evidence type="ECO:0000256" key="7">
    <source>
        <dbReference type="SAM" id="Phobius"/>
    </source>
</evidence>
<keyword evidence="6 7" id="KW-0472">Membrane</keyword>
<dbReference type="AlphaFoldDB" id="A0A7I8VWR5"/>
<evidence type="ECO:0000313" key="8">
    <source>
        <dbReference type="EMBL" id="CAD5119953.1"/>
    </source>
</evidence>
<evidence type="ECO:0000256" key="5">
    <source>
        <dbReference type="ARBA" id="ARBA00023034"/>
    </source>
</evidence>
<keyword evidence="9" id="KW-1185">Reference proteome</keyword>
<proteinExistence type="predicted"/>
<keyword evidence="5" id="KW-0333">Golgi apparatus</keyword>
<dbReference type="PANTHER" id="PTHR16133:SF0">
    <property type="entry name" value="ZINC_IRON REGULATED TRANSPORTER-RELATED PROTEIN 102B, ISOFORM E"/>
    <property type="match status" value="1"/>
</dbReference>
<evidence type="ECO:0000313" key="9">
    <source>
        <dbReference type="Proteomes" id="UP000549394"/>
    </source>
</evidence>
<evidence type="ECO:0000256" key="4">
    <source>
        <dbReference type="ARBA" id="ARBA00022989"/>
    </source>
</evidence>
<feature type="transmembrane region" description="Helical" evidence="7">
    <location>
        <begin position="239"/>
        <end position="259"/>
    </location>
</feature>
<dbReference type="PANTHER" id="PTHR16133">
    <property type="entry name" value="SOLUTE CARRIER FAMILY 39 ZINC TRANSPORTER , MEMBER 9-RELATED"/>
    <property type="match status" value="1"/>
</dbReference>
<accession>A0A7I8VWR5</accession>
<name>A0A7I8VWR5_9ANNE</name>
<dbReference type="InterPro" id="IPR003689">
    <property type="entry name" value="ZIP"/>
</dbReference>